<evidence type="ECO:0000313" key="1">
    <source>
        <dbReference type="EMBL" id="NER28881.1"/>
    </source>
</evidence>
<gene>
    <name evidence="1" type="ORF">F6J89_14895</name>
</gene>
<dbReference type="AlphaFoldDB" id="A0A6B3NGX3"/>
<sequence>MADQVNSQITDSVTQANVKVLGEVPAYSMGMVYQTMAHSLSLVMESAGLVQSNMQKVNEAIVSVACKKIMDKL</sequence>
<proteinExistence type="predicted"/>
<comment type="caution">
    <text evidence="1">The sequence shown here is derived from an EMBL/GenBank/DDBJ whole genome shotgun (WGS) entry which is preliminary data.</text>
</comment>
<accession>A0A6B3NGX3</accession>
<reference evidence="1" key="1">
    <citation type="submission" date="2019-11" db="EMBL/GenBank/DDBJ databases">
        <title>Genomic insights into an expanded diversity of filamentous marine cyanobacteria reveals the extraordinary biosynthetic potential of Moorea and Okeania.</title>
        <authorList>
            <person name="Ferreira Leao T."/>
            <person name="Wang M."/>
            <person name="Moss N."/>
            <person name="Da Silva R."/>
            <person name="Sanders J."/>
            <person name="Nurk S."/>
            <person name="Gurevich A."/>
            <person name="Humphrey G."/>
            <person name="Reher R."/>
            <person name="Zhu Q."/>
            <person name="Belda-Ferre P."/>
            <person name="Glukhov E."/>
            <person name="Rex R."/>
            <person name="Dorrestein P.C."/>
            <person name="Knight R."/>
            <person name="Pevzner P."/>
            <person name="Gerwick W.H."/>
            <person name="Gerwick L."/>
        </authorList>
    </citation>
    <scope>NUCLEOTIDE SEQUENCE</scope>
    <source>
        <strain evidence="1">SIO1C4</strain>
    </source>
</reference>
<dbReference type="Pfam" id="PF11747">
    <property type="entry name" value="RebB"/>
    <property type="match status" value="1"/>
</dbReference>
<organism evidence="1">
    <name type="scientific">Symploca sp. SIO1C4</name>
    <dbReference type="NCBI Taxonomy" id="2607765"/>
    <lineage>
        <taxon>Bacteria</taxon>
        <taxon>Bacillati</taxon>
        <taxon>Cyanobacteriota</taxon>
        <taxon>Cyanophyceae</taxon>
        <taxon>Coleofasciculales</taxon>
        <taxon>Coleofasciculaceae</taxon>
        <taxon>Symploca</taxon>
    </lineage>
</organism>
<dbReference type="InterPro" id="IPR021070">
    <property type="entry name" value="Killing_trait_RebB"/>
</dbReference>
<dbReference type="EMBL" id="JAAHFQ010000273">
    <property type="protein sequence ID" value="NER28881.1"/>
    <property type="molecule type" value="Genomic_DNA"/>
</dbReference>
<name>A0A6B3NGX3_9CYAN</name>
<protein>
    <submittedName>
        <fullName evidence="1">RebB like protein</fullName>
    </submittedName>
</protein>